<evidence type="ECO:0000313" key="3">
    <source>
        <dbReference type="EMBL" id="MFK2918219.1"/>
    </source>
</evidence>
<evidence type="ECO:0000256" key="1">
    <source>
        <dbReference type="ARBA" id="ARBA00022603"/>
    </source>
</evidence>
<keyword evidence="1" id="KW-0489">Methyltransferase</keyword>
<accession>A0ABW8K5Q2</accession>
<gene>
    <name evidence="3" type="ORF">ISS97_13185</name>
</gene>
<protein>
    <submittedName>
        <fullName evidence="3">Cephalosporin hydroxylase family protein</fullName>
    </submittedName>
</protein>
<dbReference type="Gene3D" id="3.40.50.150">
    <property type="entry name" value="Vaccinia Virus protein VP39"/>
    <property type="match status" value="1"/>
</dbReference>
<dbReference type="InterPro" id="IPR029063">
    <property type="entry name" value="SAM-dependent_MTases_sf"/>
</dbReference>
<dbReference type="RefSeq" id="WP_379983969.1">
    <property type="nucleotide sequence ID" value="NZ_JADIKD010000011.1"/>
</dbReference>
<dbReference type="Proteomes" id="UP001620408">
    <property type="component" value="Unassembled WGS sequence"/>
</dbReference>
<keyword evidence="4" id="KW-1185">Reference proteome</keyword>
<dbReference type="InterPro" id="IPR007072">
    <property type="entry name" value="RNMT_CmcI"/>
</dbReference>
<reference evidence="3 4" key="1">
    <citation type="submission" date="2020-10" db="EMBL/GenBank/DDBJ databases">
        <title>Phylogeny of dyella-like bacteria.</title>
        <authorList>
            <person name="Fu J."/>
        </authorList>
    </citation>
    <scope>NUCLEOTIDE SEQUENCE [LARGE SCALE GENOMIC DNA]</scope>
    <source>
        <strain evidence="3 4">BB4</strain>
    </source>
</reference>
<organism evidence="3 4">
    <name type="scientific">Dyella koreensis</name>
    <dbReference type="NCBI Taxonomy" id="311235"/>
    <lineage>
        <taxon>Bacteria</taxon>
        <taxon>Pseudomonadati</taxon>
        <taxon>Pseudomonadota</taxon>
        <taxon>Gammaproteobacteria</taxon>
        <taxon>Lysobacterales</taxon>
        <taxon>Rhodanobacteraceae</taxon>
        <taxon>Dyella</taxon>
    </lineage>
</organism>
<sequence>MTNEIEKFLAEVAENIAGLKQDTDVQALSRIWLREITRHKYAYNFTWLGRPLIQFPQDMAAIQELVWRIKPDLIIETGIAHGGSLIMSASLLAMLDYCDAVSAGTVIDPRTVQRRVLGIDIDIRSHNRAAIESHPMAHRIDMIEGSSIAADVIAKVHEMARNYSRVLVLLDSNHTHEHVLAELEAYAPLASKGSYCVVFDTLIENMPAEMFNNRPWGKGDNPRTATTDFLANHPEFEVDANIEAKLLITVAPGGYLRRVN</sequence>
<evidence type="ECO:0000256" key="2">
    <source>
        <dbReference type="ARBA" id="ARBA00022679"/>
    </source>
</evidence>
<comment type="caution">
    <text evidence="3">The sequence shown here is derived from an EMBL/GenBank/DDBJ whole genome shotgun (WGS) entry which is preliminary data.</text>
</comment>
<dbReference type="SUPFAM" id="SSF53335">
    <property type="entry name" value="S-adenosyl-L-methionine-dependent methyltransferases"/>
    <property type="match status" value="1"/>
</dbReference>
<dbReference type="EMBL" id="JADIKD010000011">
    <property type="protein sequence ID" value="MFK2918219.1"/>
    <property type="molecule type" value="Genomic_DNA"/>
</dbReference>
<name>A0ABW8K5Q2_9GAMM</name>
<evidence type="ECO:0000313" key="4">
    <source>
        <dbReference type="Proteomes" id="UP001620408"/>
    </source>
</evidence>
<keyword evidence="2" id="KW-0808">Transferase</keyword>
<dbReference type="PANTHER" id="PTHR40048">
    <property type="entry name" value="RHAMNOSYL O-METHYLTRANSFERASE"/>
    <property type="match status" value="1"/>
</dbReference>
<proteinExistence type="predicted"/>
<dbReference type="Pfam" id="PF04989">
    <property type="entry name" value="RMNT_CmcI"/>
    <property type="match status" value="1"/>
</dbReference>
<dbReference type="PANTHER" id="PTHR40048:SF1">
    <property type="entry name" value="RHAMNOSYL O-METHYLTRANSFERASE"/>
    <property type="match status" value="1"/>
</dbReference>